<proteinExistence type="inferred from homology"/>
<evidence type="ECO:0000256" key="2">
    <source>
        <dbReference type="ARBA" id="ARBA00022741"/>
    </source>
</evidence>
<name>A0A6P4YT23_BRABE</name>
<gene>
    <name evidence="6" type="primary">LOC109470393</name>
</gene>
<dbReference type="GeneID" id="109470393"/>
<keyword evidence="5" id="KW-1185">Reference proteome</keyword>
<dbReference type="InterPro" id="IPR027417">
    <property type="entry name" value="P-loop_NTPase"/>
</dbReference>
<dbReference type="Pfam" id="PF00004">
    <property type="entry name" value="AAA"/>
    <property type="match status" value="1"/>
</dbReference>
<dbReference type="Gene3D" id="3.40.50.300">
    <property type="entry name" value="P-loop containing nucleotide triphosphate hydrolases"/>
    <property type="match status" value="1"/>
</dbReference>
<organism evidence="5 6">
    <name type="scientific">Branchiostoma belcheri</name>
    <name type="common">Amphioxus</name>
    <dbReference type="NCBI Taxonomy" id="7741"/>
    <lineage>
        <taxon>Eukaryota</taxon>
        <taxon>Metazoa</taxon>
        <taxon>Chordata</taxon>
        <taxon>Cephalochordata</taxon>
        <taxon>Leptocardii</taxon>
        <taxon>Amphioxiformes</taxon>
        <taxon>Branchiostomatidae</taxon>
        <taxon>Branchiostoma</taxon>
    </lineage>
</organism>
<evidence type="ECO:0000256" key="1">
    <source>
        <dbReference type="ARBA" id="ARBA00010378"/>
    </source>
</evidence>
<dbReference type="InterPro" id="IPR050773">
    <property type="entry name" value="CbxX/CfxQ_RuBisCO_ESX"/>
</dbReference>
<dbReference type="GO" id="GO:0005524">
    <property type="term" value="F:ATP binding"/>
    <property type="evidence" value="ECO:0007669"/>
    <property type="project" value="UniProtKB-KW"/>
</dbReference>
<dbReference type="PRINTS" id="PR00819">
    <property type="entry name" value="CBXCFQXSUPER"/>
</dbReference>
<keyword evidence="2" id="KW-0547">Nucleotide-binding</keyword>
<dbReference type="SUPFAM" id="SSF52540">
    <property type="entry name" value="P-loop containing nucleoside triphosphate hydrolases"/>
    <property type="match status" value="1"/>
</dbReference>
<evidence type="ECO:0000256" key="3">
    <source>
        <dbReference type="ARBA" id="ARBA00022840"/>
    </source>
</evidence>
<evidence type="ECO:0000313" key="5">
    <source>
        <dbReference type="Proteomes" id="UP000515135"/>
    </source>
</evidence>
<sequence length="204" mass="23106">MITCFMRNPPCALVTSVRHTHAEYREHVQLYTLHQQQRHAGGNIPPELVRRRGKMTAERKSFVIKVYDAEGFLYNLGITKKTEPVVVQRGDLVSKYIGQTTEMTRRKINQSKGGVMLVDEAYRLAQTDSSSRDVGRAALEEIMSVMEDGDPIMIFAGYPAEMASFLAVNPGMKSRIAYTFPFPDFSVEELANIMRKEVDNKGLR</sequence>
<dbReference type="RefSeq" id="XP_019624889.1">
    <property type="nucleotide sequence ID" value="XM_019769330.1"/>
</dbReference>
<evidence type="ECO:0000313" key="6">
    <source>
        <dbReference type="RefSeq" id="XP_019624889.1"/>
    </source>
</evidence>
<dbReference type="InterPro" id="IPR003959">
    <property type="entry name" value="ATPase_AAA_core"/>
</dbReference>
<dbReference type="AlphaFoldDB" id="A0A6P4YT23"/>
<dbReference type="OrthoDB" id="10052806at2759"/>
<reference evidence="6" key="1">
    <citation type="submission" date="2025-08" db="UniProtKB">
        <authorList>
            <consortium name="RefSeq"/>
        </authorList>
    </citation>
    <scope>IDENTIFICATION</scope>
    <source>
        <tissue evidence="6">Gonad</tissue>
    </source>
</reference>
<dbReference type="KEGG" id="bbel:109470393"/>
<dbReference type="InterPro" id="IPR000641">
    <property type="entry name" value="CbxX/CfxQ"/>
</dbReference>
<dbReference type="Proteomes" id="UP000515135">
    <property type="component" value="Unplaced"/>
</dbReference>
<dbReference type="GO" id="GO:0016887">
    <property type="term" value="F:ATP hydrolysis activity"/>
    <property type="evidence" value="ECO:0007669"/>
    <property type="project" value="InterPro"/>
</dbReference>
<dbReference type="PANTHER" id="PTHR43392:SF2">
    <property type="entry name" value="AAA-TYPE ATPASE FAMILY PROTEIN _ ANKYRIN REPEAT FAMILY PROTEIN"/>
    <property type="match status" value="1"/>
</dbReference>
<keyword evidence="3" id="KW-0067">ATP-binding</keyword>
<evidence type="ECO:0000259" key="4">
    <source>
        <dbReference type="Pfam" id="PF00004"/>
    </source>
</evidence>
<comment type="similarity">
    <text evidence="1">Belongs to the CbxX/CfxQ family.</text>
</comment>
<dbReference type="PANTHER" id="PTHR43392">
    <property type="entry name" value="AAA-TYPE ATPASE FAMILY PROTEIN / ANKYRIN REPEAT FAMILY PROTEIN"/>
    <property type="match status" value="1"/>
</dbReference>
<accession>A0A6P4YT23</accession>
<feature type="domain" description="ATPase AAA-type core" evidence="4">
    <location>
        <begin position="83"/>
        <end position="151"/>
    </location>
</feature>
<protein>
    <submittedName>
        <fullName evidence="6">Uncharacterized protein LOC109470393</fullName>
    </submittedName>
</protein>